<dbReference type="InterPro" id="IPR036291">
    <property type="entry name" value="NAD(P)-bd_dom_sf"/>
</dbReference>
<comment type="caution">
    <text evidence="2">The sequence shown here is derived from an EMBL/GenBank/DDBJ whole genome shotgun (WGS) entry which is preliminary data.</text>
</comment>
<evidence type="ECO:0000259" key="1">
    <source>
        <dbReference type="Pfam" id="PF04321"/>
    </source>
</evidence>
<dbReference type="InterPro" id="IPR029903">
    <property type="entry name" value="RmlD-like-bd"/>
</dbReference>
<dbReference type="Pfam" id="PF04321">
    <property type="entry name" value="RmlD_sub_bind"/>
    <property type="match status" value="1"/>
</dbReference>
<organism evidence="2 4">
    <name type="scientific">Huberarchaeum crystalense</name>
    <dbReference type="NCBI Taxonomy" id="2014257"/>
    <lineage>
        <taxon>Archaea</taxon>
        <taxon>Candidatus Huberarchaeota</taxon>
        <taxon>Candidatus Huberarchaeia</taxon>
        <taxon>Candidatus Huberarchaeales</taxon>
        <taxon>Candidatus Huberarchaeaceae</taxon>
        <taxon>Candidatus Huberarchaeum</taxon>
    </lineage>
</organism>
<dbReference type="Proteomes" id="UP000231232">
    <property type="component" value="Unassembled WGS sequence"/>
</dbReference>
<dbReference type="Proteomes" id="UP000229789">
    <property type="component" value="Unassembled WGS sequence"/>
</dbReference>
<protein>
    <recommendedName>
        <fullName evidence="1">RmlD-like substrate binding domain-containing protein</fullName>
    </recommendedName>
</protein>
<dbReference type="EMBL" id="PCUF01000001">
    <property type="protein sequence ID" value="PIN66775.1"/>
    <property type="molecule type" value="Genomic_DNA"/>
</dbReference>
<gene>
    <name evidence="3" type="ORF">CO072_02600</name>
    <name evidence="2" type="ORF">COW69_00020</name>
</gene>
<dbReference type="EMBL" id="PFSX01000074">
    <property type="protein sequence ID" value="PJC01017.1"/>
    <property type="molecule type" value="Genomic_DNA"/>
</dbReference>
<feature type="domain" description="RmlD-like substrate binding" evidence="1">
    <location>
        <begin position="21"/>
        <end position="187"/>
    </location>
</feature>
<evidence type="ECO:0000313" key="2">
    <source>
        <dbReference type="EMBL" id="PIN66775.1"/>
    </source>
</evidence>
<dbReference type="SUPFAM" id="SSF51735">
    <property type="entry name" value="NAD(P)-binding Rossmann-fold domains"/>
    <property type="match status" value="1"/>
</dbReference>
<name>A0A2G9LJS2_HUBC1</name>
<dbReference type="GO" id="GO:0048270">
    <property type="term" value="F:methionine adenosyltransferase regulator activity"/>
    <property type="evidence" value="ECO:0007669"/>
    <property type="project" value="TreeGrafter"/>
</dbReference>
<dbReference type="PANTHER" id="PTHR10491:SF4">
    <property type="entry name" value="METHIONINE ADENOSYLTRANSFERASE 2 SUBUNIT BETA"/>
    <property type="match status" value="1"/>
</dbReference>
<evidence type="ECO:0000313" key="3">
    <source>
        <dbReference type="EMBL" id="PJC01017.1"/>
    </source>
</evidence>
<proteinExistence type="predicted"/>
<dbReference type="GO" id="GO:0048269">
    <property type="term" value="C:methionine adenosyltransferase complex"/>
    <property type="evidence" value="ECO:0007669"/>
    <property type="project" value="TreeGrafter"/>
</dbReference>
<dbReference type="AlphaFoldDB" id="A0A2G9LJS2"/>
<evidence type="ECO:0000313" key="5">
    <source>
        <dbReference type="Proteomes" id="UP000231232"/>
    </source>
</evidence>
<dbReference type="PANTHER" id="PTHR10491">
    <property type="entry name" value="DTDP-4-DEHYDRORHAMNOSE REDUCTASE"/>
    <property type="match status" value="1"/>
</dbReference>
<dbReference type="GO" id="GO:0006556">
    <property type="term" value="P:S-adenosylmethionine biosynthetic process"/>
    <property type="evidence" value="ECO:0007669"/>
    <property type="project" value="TreeGrafter"/>
</dbReference>
<dbReference type="CDD" id="cd05254">
    <property type="entry name" value="dTDP_HR_like_SDR_e"/>
    <property type="match status" value="1"/>
</dbReference>
<reference evidence="5" key="1">
    <citation type="submission" date="2017-09" db="EMBL/GenBank/DDBJ databases">
        <title>Depth-based differentiation of microbial function through sediment-hosted aquifers and enrichment of novel symbionts in the deep terrestrial subsurface.</title>
        <authorList>
            <person name="Probst A.J."/>
            <person name="Ladd B."/>
            <person name="Jarett J.K."/>
            <person name="Geller-Mcgrath D.E."/>
            <person name="Sieber C.M.K."/>
            <person name="Emerson J.B."/>
            <person name="Anantharaman K."/>
            <person name="Thomas B.C."/>
            <person name="Malmstrom R."/>
            <person name="Stieglmeier M."/>
            <person name="Klingl A."/>
            <person name="Woyke T."/>
            <person name="Ryan C.M."/>
            <person name="Banfield J.F."/>
        </authorList>
    </citation>
    <scope>NUCLEOTIDE SEQUENCE [LARGE SCALE GENOMIC DNA]</scope>
</reference>
<accession>A0A2H9RD62</accession>
<evidence type="ECO:0000313" key="4">
    <source>
        <dbReference type="Proteomes" id="UP000229789"/>
    </source>
</evidence>
<dbReference type="Gene3D" id="3.40.50.720">
    <property type="entry name" value="NAD(P)-binding Rossmann-like Domain"/>
    <property type="match status" value="1"/>
</dbReference>
<accession>A0A2G9LJS2</accession>
<sequence length="225" mass="25475">MINAWAGIKMGAKISREEDRRVLIIGASGFLGSKLFSALSVESDVIGTFFSRPALGLVYLNIQDKKQVSKLINKYNPHVIIACGGMTRPDECEKNQKRAYDVNVKGMNNLVECSKGKIIYISTDYVFSGEKGPYCEHDDPHPINYYGWTKYEAEKIVLKTDDNNLVLRVSGLYGYNERNNEFIETLIAKPVIYKADNCYSSNLFIDDVVNCINSFWNKSVRPLFV</sequence>
<dbReference type="InterPro" id="IPR005913">
    <property type="entry name" value="dTDP_dehydrorham_reduct"/>
</dbReference>
<reference evidence="2 4" key="2">
    <citation type="submission" date="2017-09" db="EMBL/GenBank/DDBJ databases">
        <title>Depth-based differentiation of microbial function through sediment-hosted aquifers and enrichment of novel symbionts in the deep terrestrial subsurface.</title>
        <authorList>
            <person name="Probst A.J."/>
            <person name="Ladd B."/>
            <person name="Jarett J.K."/>
            <person name="Geller-Mcgrath D.E."/>
            <person name="Sieber C.M."/>
            <person name="Emerson J.B."/>
            <person name="Anantharaman K."/>
            <person name="Thomas B.C."/>
            <person name="Malmstrom R."/>
            <person name="Stieglmeier M."/>
            <person name="Klingl A."/>
            <person name="Woyke T."/>
            <person name="Ryan C.M."/>
            <person name="Banfield J.F."/>
        </authorList>
    </citation>
    <scope>NUCLEOTIDE SEQUENCE [LARGE SCALE GENOMIC DNA]</scope>
    <source>
        <strain evidence="2">CG18_big_fil_WC_8_21_14_2_50_31_19</strain>
        <strain evidence="3">CG_4_9_14_0_8_um_filter_31_21</strain>
    </source>
</reference>